<feature type="domain" description="HTH IS21-type" evidence="1">
    <location>
        <begin position="41"/>
        <end position="102"/>
    </location>
</feature>
<evidence type="ECO:0000313" key="3">
    <source>
        <dbReference type="Proteomes" id="UP000050326"/>
    </source>
</evidence>
<dbReference type="InterPro" id="IPR017894">
    <property type="entry name" value="HTH_IS21_transposase_type"/>
</dbReference>
<organism evidence="2 3">
    <name type="scientific">Oxobacter pfennigii</name>
    <dbReference type="NCBI Taxonomy" id="36849"/>
    <lineage>
        <taxon>Bacteria</taxon>
        <taxon>Bacillati</taxon>
        <taxon>Bacillota</taxon>
        <taxon>Clostridia</taxon>
        <taxon>Eubacteriales</taxon>
        <taxon>Clostridiaceae</taxon>
        <taxon>Oxobacter</taxon>
    </lineage>
</organism>
<dbReference type="AlphaFoldDB" id="A0A0P8YBP7"/>
<proteinExistence type="predicted"/>
<name>A0A0P8YBP7_9CLOT</name>
<dbReference type="Pfam" id="PF01610">
    <property type="entry name" value="DDE_Tnp_ISL3"/>
    <property type="match status" value="1"/>
</dbReference>
<accession>A0A0P8YBP7</accession>
<comment type="caution">
    <text evidence="2">The sequence shown here is derived from an EMBL/GenBank/DDBJ whole genome shotgun (WGS) entry which is preliminary data.</text>
</comment>
<dbReference type="Gene3D" id="1.10.10.60">
    <property type="entry name" value="Homeodomain-like"/>
    <property type="match status" value="1"/>
</dbReference>
<dbReference type="InterPro" id="IPR002560">
    <property type="entry name" value="Transposase_DDE"/>
</dbReference>
<dbReference type="EMBL" id="LKET01000029">
    <property type="protein sequence ID" value="KPU44505.1"/>
    <property type="molecule type" value="Genomic_DNA"/>
</dbReference>
<protein>
    <recommendedName>
        <fullName evidence="1">HTH IS21-type domain-containing protein</fullName>
    </recommendedName>
</protein>
<evidence type="ECO:0000259" key="1">
    <source>
        <dbReference type="PROSITE" id="PS50531"/>
    </source>
</evidence>
<gene>
    <name evidence="2" type="ORF">OXPF_15880</name>
</gene>
<dbReference type="PROSITE" id="PS50531">
    <property type="entry name" value="HTH_IS21"/>
    <property type="match status" value="1"/>
</dbReference>
<evidence type="ECO:0000313" key="2">
    <source>
        <dbReference type="EMBL" id="KPU44505.1"/>
    </source>
</evidence>
<sequence length="271" mass="31851">MLSHIIMILYPQVYKKKLWMVVKKIPSDVDNFPVFNNKCYQLILQIQKYSQEGCSNREIARRLGIGRNTVSKYKTGDPKLLYQYGIRQSKLDVYRDYIMQCLNNGLSKSKTVKAIYEQGYDGGMTNAFDYLKKIEREYNKKFEPQPYVRTMTEALKYRTGSIGKKCDYITRNGVFNHLWMNTELTSNHKGFIFEKYPILHKIQKCIREFRKILELKSAPLLYLFIESYRNSELTEIKSFTNGLSKDIQSVENAVTYNYSNGFVEGTNSKLR</sequence>
<reference evidence="2 3" key="1">
    <citation type="submission" date="2015-09" db="EMBL/GenBank/DDBJ databases">
        <title>Genome sequence of Oxobacter pfennigii DSM 3222.</title>
        <authorList>
            <person name="Poehlein A."/>
            <person name="Bengelsdorf F.R."/>
            <person name="Schiel-Bengelsdorf B."/>
            <person name="Duerre P."/>
            <person name="Daniel R."/>
        </authorList>
    </citation>
    <scope>NUCLEOTIDE SEQUENCE [LARGE SCALE GENOMIC DNA]</scope>
    <source>
        <strain evidence="2 3">DSM 3222</strain>
    </source>
</reference>
<keyword evidence="3" id="KW-1185">Reference proteome</keyword>
<dbReference type="Proteomes" id="UP000050326">
    <property type="component" value="Unassembled WGS sequence"/>
</dbReference>